<evidence type="ECO:0000256" key="2">
    <source>
        <dbReference type="PROSITE-ProRule" id="PRU00169"/>
    </source>
</evidence>
<feature type="modified residue" description="4-aspartylphosphate" evidence="2">
    <location>
        <position position="117"/>
    </location>
</feature>
<dbReference type="InterPro" id="IPR041657">
    <property type="entry name" value="HTH_17"/>
</dbReference>
<dbReference type="PANTHER" id="PTHR44591">
    <property type="entry name" value="STRESS RESPONSE REGULATOR PROTEIN 1"/>
    <property type="match status" value="1"/>
</dbReference>
<name>A0ABT9GPA7_9GAMM</name>
<keyword evidence="5" id="KW-1185">Reference proteome</keyword>
<dbReference type="InterPro" id="IPR001789">
    <property type="entry name" value="Sig_transdc_resp-reg_receiver"/>
</dbReference>
<dbReference type="EMBL" id="JAUZVY010000002">
    <property type="protein sequence ID" value="MDP4528491.1"/>
    <property type="molecule type" value="Genomic_DNA"/>
</dbReference>
<dbReference type="CDD" id="cd00156">
    <property type="entry name" value="REC"/>
    <property type="match status" value="1"/>
</dbReference>
<gene>
    <name evidence="4" type="ORF">Q3O59_05530</name>
</gene>
<dbReference type="InterPro" id="IPR050595">
    <property type="entry name" value="Bact_response_regulator"/>
</dbReference>
<dbReference type="NCBIfam" id="TIGR01764">
    <property type="entry name" value="excise"/>
    <property type="match status" value="1"/>
</dbReference>
<keyword evidence="1 2" id="KW-0597">Phosphoprotein</keyword>
<evidence type="ECO:0000313" key="4">
    <source>
        <dbReference type="EMBL" id="MDP4528491.1"/>
    </source>
</evidence>
<dbReference type="Proteomes" id="UP001236258">
    <property type="component" value="Unassembled WGS sequence"/>
</dbReference>
<sequence length="190" mass="21205">MLRTLKPSEIASYCDVHHRTVSRWIASGELKGHKLPGRGNYRVQVVDFIAFLEKQGMPIPPSLSVHPRVLVVDDEVGIRSIIRRTLQRLEMDVVEAAGGFEAGMLVLQQAPDLITIDLAMPGFDGFDVIRVIRKQPEFNDVRLLVISGLPEPELEKAVALGANDYLTKPFDADMLLAKVQKLLNLRTLAR</sequence>
<dbReference type="Gene3D" id="3.40.50.2300">
    <property type="match status" value="1"/>
</dbReference>
<evidence type="ECO:0000259" key="3">
    <source>
        <dbReference type="PROSITE" id="PS50110"/>
    </source>
</evidence>
<dbReference type="Pfam" id="PF12728">
    <property type="entry name" value="HTH_17"/>
    <property type="match status" value="1"/>
</dbReference>
<dbReference type="PROSITE" id="PS50110">
    <property type="entry name" value="RESPONSE_REGULATORY"/>
    <property type="match status" value="1"/>
</dbReference>
<protein>
    <submittedName>
        <fullName evidence="4">Response regulator</fullName>
    </submittedName>
</protein>
<dbReference type="SUPFAM" id="SSF52172">
    <property type="entry name" value="CheY-like"/>
    <property type="match status" value="1"/>
</dbReference>
<comment type="caution">
    <text evidence="4">The sequence shown here is derived from an EMBL/GenBank/DDBJ whole genome shotgun (WGS) entry which is preliminary data.</text>
</comment>
<dbReference type="InterPro" id="IPR010093">
    <property type="entry name" value="SinI_DNA-bd"/>
</dbReference>
<organism evidence="4 5">
    <name type="scientific">Alkalimonas delamerensis</name>
    <dbReference type="NCBI Taxonomy" id="265981"/>
    <lineage>
        <taxon>Bacteria</taxon>
        <taxon>Pseudomonadati</taxon>
        <taxon>Pseudomonadota</taxon>
        <taxon>Gammaproteobacteria</taxon>
        <taxon>Alkalimonas</taxon>
    </lineage>
</organism>
<dbReference type="InterPro" id="IPR011006">
    <property type="entry name" value="CheY-like_superfamily"/>
</dbReference>
<proteinExistence type="predicted"/>
<dbReference type="RefSeq" id="WP_305944628.1">
    <property type="nucleotide sequence ID" value="NZ_JAUZVY010000002.1"/>
</dbReference>
<evidence type="ECO:0000256" key="1">
    <source>
        <dbReference type="ARBA" id="ARBA00022553"/>
    </source>
</evidence>
<dbReference type="Pfam" id="PF00072">
    <property type="entry name" value="Response_reg"/>
    <property type="match status" value="1"/>
</dbReference>
<feature type="domain" description="Response regulatory" evidence="3">
    <location>
        <begin position="68"/>
        <end position="183"/>
    </location>
</feature>
<accession>A0ABT9GPA7</accession>
<dbReference type="SMART" id="SM00448">
    <property type="entry name" value="REC"/>
    <property type="match status" value="1"/>
</dbReference>
<dbReference type="PANTHER" id="PTHR44591:SF3">
    <property type="entry name" value="RESPONSE REGULATORY DOMAIN-CONTAINING PROTEIN"/>
    <property type="match status" value="1"/>
</dbReference>
<reference evidence="4 5" key="1">
    <citation type="submission" date="2023-08" db="EMBL/GenBank/DDBJ databases">
        <authorList>
            <person name="Joshi A."/>
            <person name="Thite S."/>
        </authorList>
    </citation>
    <scope>NUCLEOTIDE SEQUENCE [LARGE SCALE GENOMIC DNA]</scope>
    <source>
        <strain evidence="4 5">1E1</strain>
    </source>
</reference>
<evidence type="ECO:0000313" key="5">
    <source>
        <dbReference type="Proteomes" id="UP001236258"/>
    </source>
</evidence>